<dbReference type="InterPro" id="IPR027383">
    <property type="entry name" value="Znf_put"/>
</dbReference>
<feature type="compositionally biased region" description="Low complexity" evidence="3">
    <location>
        <begin position="239"/>
        <end position="250"/>
    </location>
</feature>
<evidence type="ECO:0000313" key="7">
    <source>
        <dbReference type="EMBL" id="SDM68815.1"/>
    </source>
</evidence>
<protein>
    <recommendedName>
        <fullName evidence="2">Anti-sigma-W factor RsiW</fullName>
    </recommendedName>
</protein>
<feature type="compositionally biased region" description="Low complexity" evidence="3">
    <location>
        <begin position="191"/>
        <end position="201"/>
    </location>
</feature>
<evidence type="ECO:0000313" key="6">
    <source>
        <dbReference type="EMBL" id="KWX76926.1"/>
    </source>
</evidence>
<dbReference type="EMBL" id="FNGM01000016">
    <property type="protein sequence ID" value="SDM68815.1"/>
    <property type="molecule type" value="Genomic_DNA"/>
</dbReference>
<feature type="transmembrane region" description="Helical" evidence="4">
    <location>
        <begin position="108"/>
        <end position="128"/>
    </location>
</feature>
<evidence type="ECO:0000259" key="5">
    <source>
        <dbReference type="Pfam" id="PF13490"/>
    </source>
</evidence>
<accession>A0A1G9VAD2</accession>
<dbReference type="EMBL" id="LIPY01000104">
    <property type="protein sequence ID" value="KWX76926.1"/>
    <property type="molecule type" value="Genomic_DNA"/>
</dbReference>
<feature type="compositionally biased region" description="Polar residues" evidence="3">
    <location>
        <begin position="145"/>
        <end position="166"/>
    </location>
</feature>
<evidence type="ECO:0000256" key="1">
    <source>
        <dbReference type="ARBA" id="ARBA00024353"/>
    </source>
</evidence>
<keyword evidence="8" id="KW-1185">Reference proteome</keyword>
<keyword evidence="7" id="KW-0863">Zinc-finger</keyword>
<reference evidence="6 8" key="1">
    <citation type="submission" date="2015-08" db="EMBL/GenBank/DDBJ databases">
        <title>Genome of Paenibacillus jilunlii.</title>
        <authorList>
            <person name="Sant'Anna F.H."/>
            <person name="Ambrosini A."/>
            <person name="Souza R."/>
            <person name="Bach E."/>
            <person name="Fernandes G."/>
            <person name="Balsanelli E."/>
            <person name="Baura V.A."/>
            <person name="Pedrosa F.O."/>
            <person name="Souza E.M."/>
            <person name="Passaglia L."/>
        </authorList>
    </citation>
    <scope>NUCLEOTIDE SEQUENCE [LARGE SCALE GENOMIC DNA]</scope>
    <source>
        <strain evidence="6 8">DSM 23019</strain>
    </source>
</reference>
<keyword evidence="7" id="KW-0479">Metal-binding</keyword>
<evidence type="ECO:0000256" key="2">
    <source>
        <dbReference type="ARBA" id="ARBA00024438"/>
    </source>
</evidence>
<keyword evidence="4" id="KW-1133">Transmembrane helix</keyword>
<sequence>MKCAEVMEWMHRYLDHDLSQEEMIEMFRHIDNCPSCADVYDRLSTLSRQLEQLPDVKPPFSLVDSIMPRLDELDRGVQEPVMTGTDESNVVPLSRKSSHGKISKGSSLAARTGIGAVAAAIILLIAIFNMPESMPAADVDQALNQSADTSSSLQKSIASTEPSQEAGQEGSADGATGSAGQDNPAQDNMFSASGNNSSGGAEDMVAPSTAPTEDAPAVAPDTTKKPDALKGQTQKPDKAAATPAATTPAARNYVISSPDTNGDTDAQDSAPKKGKMEAGDSESGKDTQPSPSELGIMNMMPAMVAASPSTSPDGRFDAELAGQQLVIYSVPAGASRDDRKALTSLPLEGEWVSGEWSEDSREFTYVTTQNGSEITKTYTVPDSAATEVPSASQTVSPTETTAPAATPDPAPSAK</sequence>
<keyword evidence="4" id="KW-0812">Transmembrane</keyword>
<feature type="compositionally biased region" description="Low complexity" evidence="3">
    <location>
        <begin position="394"/>
        <end position="405"/>
    </location>
</feature>
<feature type="domain" description="Putative zinc-finger" evidence="5">
    <location>
        <begin position="3"/>
        <end position="37"/>
    </location>
</feature>
<proteinExistence type="inferred from homology"/>
<dbReference type="InterPro" id="IPR041916">
    <property type="entry name" value="Anti_sigma_zinc_sf"/>
</dbReference>
<evidence type="ECO:0000313" key="9">
    <source>
        <dbReference type="Proteomes" id="UP000182783"/>
    </source>
</evidence>
<keyword evidence="7" id="KW-0862">Zinc</keyword>
<gene>
    <name evidence="6" type="ORF">AML91_09065</name>
    <name evidence="7" type="ORF">SAMN05216191_11692</name>
</gene>
<dbReference type="RefSeq" id="WP_062522097.1">
    <property type="nucleotide sequence ID" value="NZ_CP048429.1"/>
</dbReference>
<feature type="compositionally biased region" description="Polar residues" evidence="3">
    <location>
        <begin position="254"/>
        <end position="264"/>
    </location>
</feature>
<feature type="region of interest" description="Disordered" evidence="3">
    <location>
        <begin position="82"/>
        <end position="105"/>
    </location>
</feature>
<dbReference type="Proteomes" id="UP000070252">
    <property type="component" value="Unassembled WGS sequence"/>
</dbReference>
<feature type="region of interest" description="Disordered" evidence="3">
    <location>
        <begin position="145"/>
        <end position="316"/>
    </location>
</feature>
<organism evidence="7 9">
    <name type="scientific">Paenibacillus jilunlii</name>
    <dbReference type="NCBI Taxonomy" id="682956"/>
    <lineage>
        <taxon>Bacteria</taxon>
        <taxon>Bacillati</taxon>
        <taxon>Bacillota</taxon>
        <taxon>Bacilli</taxon>
        <taxon>Bacillales</taxon>
        <taxon>Paenibacillaceae</taxon>
        <taxon>Paenibacillus</taxon>
    </lineage>
</organism>
<dbReference type="Pfam" id="PF13490">
    <property type="entry name" value="zf-HC2"/>
    <property type="match status" value="1"/>
</dbReference>
<dbReference type="Gene3D" id="1.10.10.1320">
    <property type="entry name" value="Anti-sigma factor, zinc-finger domain"/>
    <property type="match status" value="1"/>
</dbReference>
<comment type="similarity">
    <text evidence="1">Belongs to the zinc-associated anti-sigma factor (ZAS) superfamily. Anti-sigma-W factor family.</text>
</comment>
<dbReference type="OrthoDB" id="2381690at2"/>
<name>A0A1G9VAD2_9BACL</name>
<dbReference type="GO" id="GO:0008270">
    <property type="term" value="F:zinc ion binding"/>
    <property type="evidence" value="ECO:0007669"/>
    <property type="project" value="UniProtKB-KW"/>
</dbReference>
<feature type="region of interest" description="Disordered" evidence="3">
    <location>
        <begin position="376"/>
        <end position="414"/>
    </location>
</feature>
<evidence type="ECO:0000256" key="3">
    <source>
        <dbReference type="SAM" id="MobiDB-lite"/>
    </source>
</evidence>
<evidence type="ECO:0000313" key="8">
    <source>
        <dbReference type="Proteomes" id="UP000070252"/>
    </source>
</evidence>
<keyword evidence="4" id="KW-0472">Membrane</keyword>
<evidence type="ECO:0000256" key="4">
    <source>
        <dbReference type="SAM" id="Phobius"/>
    </source>
</evidence>
<dbReference type="Proteomes" id="UP000182783">
    <property type="component" value="Unassembled WGS sequence"/>
</dbReference>
<reference evidence="7 9" key="2">
    <citation type="submission" date="2016-10" db="EMBL/GenBank/DDBJ databases">
        <authorList>
            <person name="de Groot N.N."/>
        </authorList>
    </citation>
    <scope>NUCLEOTIDE SEQUENCE [LARGE SCALE GENOMIC DNA]</scope>
    <source>
        <strain evidence="7 9">CGMCC 1.10239</strain>
    </source>
</reference>
<feature type="compositionally biased region" description="Basic and acidic residues" evidence="3">
    <location>
        <begin position="270"/>
        <end position="285"/>
    </location>
</feature>
<feature type="compositionally biased region" description="Polar residues" evidence="3">
    <location>
        <begin position="178"/>
        <end position="190"/>
    </location>
</feature>
<dbReference type="AlphaFoldDB" id="A0A1G9VAD2"/>